<dbReference type="InterPro" id="IPR051170">
    <property type="entry name" value="Neural/epithelial_adhesion"/>
</dbReference>
<keyword evidence="2" id="KW-1003">Cell membrane</keyword>
<dbReference type="InterPro" id="IPR036179">
    <property type="entry name" value="Ig-like_dom_sf"/>
</dbReference>
<comment type="subcellular location">
    <subcellularLocation>
        <location evidence="1">Cell membrane</location>
    </subcellularLocation>
</comment>
<keyword evidence="7" id="KW-0325">Glycoprotein</keyword>
<accession>T1DFY0</accession>
<dbReference type="EMBL" id="GAKT01000086">
    <property type="protein sequence ID" value="JAA92976.1"/>
    <property type="molecule type" value="mRNA"/>
</dbReference>
<dbReference type="GO" id="GO:0043005">
    <property type="term" value="C:neuron projection"/>
    <property type="evidence" value="ECO:0007669"/>
    <property type="project" value="TreeGrafter"/>
</dbReference>
<dbReference type="PROSITE" id="PS50835">
    <property type="entry name" value="IG_LIKE"/>
    <property type="match status" value="3"/>
</dbReference>
<dbReference type="SMART" id="SM00409">
    <property type="entry name" value="IG"/>
    <property type="match status" value="3"/>
</dbReference>
<evidence type="ECO:0000256" key="3">
    <source>
        <dbReference type="ARBA" id="ARBA00022729"/>
    </source>
</evidence>
<feature type="domain" description="Ig-like" evidence="11">
    <location>
        <begin position="233"/>
        <end position="324"/>
    </location>
</feature>
<dbReference type="FunFam" id="2.60.40.10:FF:000328">
    <property type="entry name" value="CLUMA_CG000981, isoform A"/>
    <property type="match status" value="1"/>
</dbReference>
<sequence length="449" mass="49792">MWSGAAVSALFLNGYFTLVFFRETLAKDSSPNGVGPSFAEPIPNTTIAAGRDVILPCVVNDLGDYKLAWVHKDRHTLLTLQERIITRNTRYSLTHNGFRTWWLSIKDVEESDKGEYMCQINTSPMISQSGYLEVVVSPKIVEESTSSDTDIREGSDVNLRCRASGFPTPKITWRREDQKDIQAGMKSNSLISGEYMNITKASRLNMGAYLCIASNGVQPSVSKRIMLNVKFAPMIWIPNQLIGAPLDTDILLDCGLESFPKSVTYWKKDDIIILSNSKYDSMLLDSGSYKSKMHLRIRNLKQEDFGFYTCVAKNALGETEGTIKLYEIPRPTTAFSPQFTSKTSKTDGSPHTTSEKMPLNTWQYSSIKDNTESARKAELSTELLDKGSTSGGIAAAAASDYEYRGQGAERKDSRRHLNDGAQNSGINTLSSLFSSVIAFVGLDLLLQVL</sequence>
<evidence type="ECO:0000256" key="9">
    <source>
        <dbReference type="SAM" id="MobiDB-lite"/>
    </source>
</evidence>
<dbReference type="Pfam" id="PF07679">
    <property type="entry name" value="I-set"/>
    <property type="match status" value="1"/>
</dbReference>
<feature type="domain" description="Ig-like" evidence="11">
    <location>
        <begin position="36"/>
        <end position="137"/>
    </location>
</feature>
<evidence type="ECO:0000256" key="8">
    <source>
        <dbReference type="ARBA" id="ARBA00023319"/>
    </source>
</evidence>
<dbReference type="AlphaFoldDB" id="T1DFY0"/>
<dbReference type="PANTHER" id="PTHR12231">
    <property type="entry name" value="CTX-RELATED TYPE I TRANSMEMBRANE PROTEIN"/>
    <property type="match status" value="1"/>
</dbReference>
<dbReference type="PANTHER" id="PTHR12231:SF253">
    <property type="entry name" value="DPR-INTERACTING PROTEIN ETA, ISOFORM B-RELATED"/>
    <property type="match status" value="1"/>
</dbReference>
<evidence type="ECO:0000256" key="10">
    <source>
        <dbReference type="SAM" id="SignalP"/>
    </source>
</evidence>
<feature type="signal peptide" evidence="10">
    <location>
        <begin position="1"/>
        <end position="26"/>
    </location>
</feature>
<evidence type="ECO:0000256" key="4">
    <source>
        <dbReference type="ARBA" id="ARBA00022737"/>
    </source>
</evidence>
<dbReference type="InterPro" id="IPR003599">
    <property type="entry name" value="Ig_sub"/>
</dbReference>
<name>T1DFY0_CUPSA</name>
<feature type="compositionally biased region" description="Polar residues" evidence="9">
    <location>
        <begin position="336"/>
        <end position="352"/>
    </location>
</feature>
<keyword evidence="8" id="KW-0393">Immunoglobulin domain</keyword>
<dbReference type="InterPro" id="IPR013783">
    <property type="entry name" value="Ig-like_fold"/>
</dbReference>
<dbReference type="SUPFAM" id="SSF48726">
    <property type="entry name" value="Immunoglobulin"/>
    <property type="match status" value="3"/>
</dbReference>
<keyword evidence="6" id="KW-1015">Disulfide bond</keyword>
<dbReference type="InterPro" id="IPR013098">
    <property type="entry name" value="Ig_I-set"/>
</dbReference>
<evidence type="ECO:0000256" key="7">
    <source>
        <dbReference type="ARBA" id="ARBA00023180"/>
    </source>
</evidence>
<dbReference type="GO" id="GO:0005886">
    <property type="term" value="C:plasma membrane"/>
    <property type="evidence" value="ECO:0007669"/>
    <property type="project" value="UniProtKB-SubCell"/>
</dbReference>
<evidence type="ECO:0000256" key="1">
    <source>
        <dbReference type="ARBA" id="ARBA00004236"/>
    </source>
</evidence>
<proteinExistence type="evidence at transcript level"/>
<feature type="domain" description="Ig-like" evidence="11">
    <location>
        <begin position="138"/>
        <end position="222"/>
    </location>
</feature>
<organism evidence="12">
    <name type="scientific">Cupiennius salei</name>
    <name type="common">American wandering spider</name>
    <dbReference type="NCBI Taxonomy" id="6928"/>
    <lineage>
        <taxon>Eukaryota</taxon>
        <taxon>Metazoa</taxon>
        <taxon>Ecdysozoa</taxon>
        <taxon>Arthropoda</taxon>
        <taxon>Chelicerata</taxon>
        <taxon>Arachnida</taxon>
        <taxon>Araneae</taxon>
        <taxon>Araneomorphae</taxon>
        <taxon>Entelegynae</taxon>
        <taxon>Lycosoidea</taxon>
        <taxon>Ctenidae</taxon>
        <taxon>Cupiennius</taxon>
    </lineage>
</organism>
<reference evidence="12" key="1">
    <citation type="submission" date="2013-06" db="EMBL/GenBank/DDBJ databases">
        <title>Upstream open reading frames and Kozak regions of a set of assembled transcriptome sequences from the spider Cupiennius salei.</title>
        <authorList>
            <person name="French A.S."/>
            <person name="Li A.W."/>
            <person name="Meisner S."/>
            <person name="Torkkeli P.H."/>
        </authorList>
    </citation>
    <scope>NUCLEOTIDE SEQUENCE</scope>
    <source>
        <tissue evidence="12">Leg hypodermis</tissue>
    </source>
</reference>
<keyword evidence="4" id="KW-0677">Repeat</keyword>
<dbReference type="Pfam" id="PF13927">
    <property type="entry name" value="Ig_3"/>
    <property type="match status" value="2"/>
</dbReference>
<dbReference type="Gene3D" id="2.60.40.10">
    <property type="entry name" value="Immunoglobulins"/>
    <property type="match status" value="3"/>
</dbReference>
<evidence type="ECO:0000256" key="2">
    <source>
        <dbReference type="ARBA" id="ARBA00022475"/>
    </source>
</evidence>
<dbReference type="SMART" id="SM00408">
    <property type="entry name" value="IGc2"/>
    <property type="match status" value="3"/>
</dbReference>
<evidence type="ECO:0000313" key="12">
    <source>
        <dbReference type="EMBL" id="JAA92976.1"/>
    </source>
</evidence>
<evidence type="ECO:0000256" key="5">
    <source>
        <dbReference type="ARBA" id="ARBA00023136"/>
    </source>
</evidence>
<dbReference type="InterPro" id="IPR003598">
    <property type="entry name" value="Ig_sub2"/>
</dbReference>
<keyword evidence="3 10" id="KW-0732">Signal</keyword>
<keyword evidence="5" id="KW-0472">Membrane</keyword>
<dbReference type="InterPro" id="IPR007110">
    <property type="entry name" value="Ig-like_dom"/>
</dbReference>
<feature type="region of interest" description="Disordered" evidence="9">
    <location>
        <begin position="336"/>
        <end position="359"/>
    </location>
</feature>
<evidence type="ECO:0000259" key="11">
    <source>
        <dbReference type="PROSITE" id="PS50835"/>
    </source>
</evidence>
<feature type="chain" id="PRO_5004574698" evidence="10">
    <location>
        <begin position="27"/>
        <end position="449"/>
    </location>
</feature>
<evidence type="ECO:0000256" key="6">
    <source>
        <dbReference type="ARBA" id="ARBA00023157"/>
    </source>
</evidence>
<protein>
    <submittedName>
        <fullName evidence="12">Putative lachesin</fullName>
    </submittedName>
</protein>